<dbReference type="RefSeq" id="WP_066628957.1">
    <property type="nucleotide sequence ID" value="NZ_FQXL01000007.1"/>
</dbReference>
<dbReference type="AlphaFoldDB" id="A0A161WD95"/>
<dbReference type="GO" id="GO:0003951">
    <property type="term" value="F:NAD+ kinase activity"/>
    <property type="evidence" value="ECO:0007669"/>
    <property type="project" value="InterPro"/>
</dbReference>
<dbReference type="STRING" id="1121326.CLMAG_51750"/>
<accession>A0A161WD95</accession>
<comment type="caution">
    <text evidence="1">The sequence shown here is derived from an EMBL/GenBank/DDBJ whole genome shotgun (WGS) entry which is preliminary data.</text>
</comment>
<dbReference type="InterPro" id="IPR011391">
    <property type="entry name" value="AcoX_kinase"/>
</dbReference>
<dbReference type="InterPro" id="IPR017438">
    <property type="entry name" value="ATP-NAD_kinase_N"/>
</dbReference>
<sequence>MNKIGIIANPSSGKDIRRLVSHATTVDNNEKVNIVERIVLSAQAFGVTKVYIMADTYQIGYKVEDNLSTLGELTAEINVLDMEISGTLYDTMNAAEKMEELEVDCIVILGGDGTSRAVAKIIKNIPIIAVSTGTNNVYPEMIEGTVAGMAAAAVASKKFDINEICFKDKRIEICRNEKLIDIALIDAVISKNLYVGSKAIWNVEDILKIIVSRAHPASIGFSAIVGCRMIVSKNDDFGAAVDLTSNKQKITAPVAAGIITPIHMEDAEIINLNATYEFISKEGGTIALDGEREIAFKAGERFVFKITRNGPLHVDIIKTLEIAQKKGFFKIV</sequence>
<dbReference type="InterPro" id="IPR039065">
    <property type="entry name" value="AcoX-like"/>
</dbReference>
<dbReference type="PANTHER" id="PTHR40697:SF3">
    <property type="entry name" value="ACETOIN CATABOLISM PROTEIN X"/>
    <property type="match status" value="1"/>
</dbReference>
<dbReference type="EMBL" id="LWAE01000008">
    <property type="protein sequence ID" value="KZL89675.1"/>
    <property type="molecule type" value="Genomic_DNA"/>
</dbReference>
<proteinExistence type="predicted"/>
<dbReference type="PATRIC" id="fig|1121326.3.peg.5232"/>
<dbReference type="Proteomes" id="UP000076603">
    <property type="component" value="Unassembled WGS sequence"/>
</dbReference>
<dbReference type="Pfam" id="PF01513">
    <property type="entry name" value="NAD_kinase"/>
    <property type="match status" value="1"/>
</dbReference>
<protein>
    <submittedName>
        <fullName evidence="1">Inorganic polyphosphate/ATP-NAD kinase</fullName>
    </submittedName>
</protein>
<dbReference type="PANTHER" id="PTHR40697">
    <property type="entry name" value="ACETOIN CATABOLISM PROTEIN X"/>
    <property type="match status" value="1"/>
</dbReference>
<organism evidence="1 2">
    <name type="scientific">Clostridium magnum DSM 2767</name>
    <dbReference type="NCBI Taxonomy" id="1121326"/>
    <lineage>
        <taxon>Bacteria</taxon>
        <taxon>Bacillati</taxon>
        <taxon>Bacillota</taxon>
        <taxon>Clostridia</taxon>
        <taxon>Eubacteriales</taxon>
        <taxon>Clostridiaceae</taxon>
        <taxon>Clostridium</taxon>
    </lineage>
</organism>
<name>A0A161WD95_9CLOT</name>
<dbReference type="Gene3D" id="3.40.50.10330">
    <property type="entry name" value="Probable inorganic polyphosphate/atp-NAD kinase, domain 1"/>
    <property type="match status" value="1"/>
</dbReference>
<dbReference type="InterPro" id="IPR016064">
    <property type="entry name" value="NAD/diacylglycerol_kinase_sf"/>
</dbReference>
<gene>
    <name evidence="1" type="ORF">CLMAG_51750</name>
</gene>
<dbReference type="GO" id="GO:0005524">
    <property type="term" value="F:ATP binding"/>
    <property type="evidence" value="ECO:0007669"/>
    <property type="project" value="UniProtKB-ARBA"/>
</dbReference>
<dbReference type="InterPro" id="IPR002504">
    <property type="entry name" value="NADK"/>
</dbReference>
<dbReference type="SUPFAM" id="SSF111331">
    <property type="entry name" value="NAD kinase/diacylglycerol kinase-like"/>
    <property type="match status" value="1"/>
</dbReference>
<keyword evidence="1" id="KW-0418">Kinase</keyword>
<keyword evidence="1" id="KW-0808">Transferase</keyword>
<reference evidence="1 2" key="1">
    <citation type="submission" date="2016-04" db="EMBL/GenBank/DDBJ databases">
        <title>Genome sequence of Clostridium magnum DSM 2767.</title>
        <authorList>
            <person name="Poehlein A."/>
            <person name="Uhlig R."/>
            <person name="Fischer R."/>
            <person name="Bahl H."/>
            <person name="Daniel R."/>
        </authorList>
    </citation>
    <scope>NUCLEOTIDE SEQUENCE [LARGE SCALE GENOMIC DNA]</scope>
    <source>
        <strain evidence="1 2">DSM 2767</strain>
    </source>
</reference>
<dbReference type="GO" id="GO:0006741">
    <property type="term" value="P:NADP+ biosynthetic process"/>
    <property type="evidence" value="ECO:0007669"/>
    <property type="project" value="InterPro"/>
</dbReference>
<evidence type="ECO:0000313" key="2">
    <source>
        <dbReference type="Proteomes" id="UP000076603"/>
    </source>
</evidence>
<keyword evidence="2" id="KW-1185">Reference proteome</keyword>
<evidence type="ECO:0000313" key="1">
    <source>
        <dbReference type="EMBL" id="KZL89675.1"/>
    </source>
</evidence>
<dbReference type="PIRSF" id="PIRSF018567">
    <property type="entry name" value="AcoX"/>
    <property type="match status" value="1"/>
</dbReference>
<dbReference type="OrthoDB" id="4292700at2"/>
<dbReference type="GO" id="GO:0051287">
    <property type="term" value="F:NAD binding"/>
    <property type="evidence" value="ECO:0007669"/>
    <property type="project" value="UniProtKB-ARBA"/>
</dbReference>